<accession>A0ACA9PP75</accession>
<name>A0ACA9PP75_9GLOM</name>
<evidence type="ECO:0000313" key="2">
    <source>
        <dbReference type="Proteomes" id="UP000789525"/>
    </source>
</evidence>
<protein>
    <submittedName>
        <fullName evidence="1">1169_t:CDS:1</fullName>
    </submittedName>
</protein>
<reference evidence="1" key="1">
    <citation type="submission" date="2021-06" db="EMBL/GenBank/DDBJ databases">
        <authorList>
            <person name="Kallberg Y."/>
            <person name="Tangrot J."/>
            <person name="Rosling A."/>
        </authorList>
    </citation>
    <scope>NUCLEOTIDE SEQUENCE</scope>
    <source>
        <strain evidence="1">CL356</strain>
    </source>
</reference>
<comment type="caution">
    <text evidence="1">The sequence shown here is derived from an EMBL/GenBank/DDBJ whole genome shotgun (WGS) entry which is preliminary data.</text>
</comment>
<dbReference type="Proteomes" id="UP000789525">
    <property type="component" value="Unassembled WGS sequence"/>
</dbReference>
<sequence>MDNDNDIQPGFKSALDPKLMLAATTLLIAASIGTWKAFSPAFAAARHQRAQMLEDNQKSLIANADSNTAADKKKRSKDRRKRAPAQKLPRAASTSSHPQGIPSAKKVIRQPSALSSRRNRPLTPSISEHSESIPETFPVDETPRPTSIPRTPHATLTQETTVHSTLLSGDVNPAEIPLPTSPILGRTQTPPPSFPSPSASTSANTSAWQWEGKHNDDHSPSPRRGRQPASHRSKGSDHSASATTFPTLNTLPPPNTPLEVQIDFMKNQVESFRTQEQINRAREEALVMELERLRAEAEQSRQDVSRLQWQLSDM</sequence>
<evidence type="ECO:0000313" key="1">
    <source>
        <dbReference type="EMBL" id="CAG8716199.1"/>
    </source>
</evidence>
<gene>
    <name evidence="1" type="ORF">ACOLOM_LOCUS10911</name>
</gene>
<keyword evidence="2" id="KW-1185">Reference proteome</keyword>
<feature type="non-terminal residue" evidence="1">
    <location>
        <position position="1"/>
    </location>
</feature>
<organism evidence="1 2">
    <name type="scientific">Acaulospora colombiana</name>
    <dbReference type="NCBI Taxonomy" id="27376"/>
    <lineage>
        <taxon>Eukaryota</taxon>
        <taxon>Fungi</taxon>
        <taxon>Fungi incertae sedis</taxon>
        <taxon>Mucoromycota</taxon>
        <taxon>Glomeromycotina</taxon>
        <taxon>Glomeromycetes</taxon>
        <taxon>Diversisporales</taxon>
        <taxon>Acaulosporaceae</taxon>
        <taxon>Acaulospora</taxon>
    </lineage>
</organism>
<dbReference type="EMBL" id="CAJVPT010037017">
    <property type="protein sequence ID" value="CAG8716199.1"/>
    <property type="molecule type" value="Genomic_DNA"/>
</dbReference>
<proteinExistence type="predicted"/>
<feature type="non-terminal residue" evidence="1">
    <location>
        <position position="314"/>
    </location>
</feature>